<keyword evidence="1" id="KW-0472">Membrane</keyword>
<name>A0A6A6V5U6_9PLEO</name>
<keyword evidence="3" id="KW-1185">Reference proteome</keyword>
<evidence type="ECO:0000313" key="2">
    <source>
        <dbReference type="EMBL" id="KAF2744577.1"/>
    </source>
</evidence>
<dbReference type="OrthoDB" id="10042947at2759"/>
<protein>
    <submittedName>
        <fullName evidence="2">Uncharacterized protein</fullName>
    </submittedName>
</protein>
<proteinExistence type="predicted"/>
<feature type="transmembrane region" description="Helical" evidence="1">
    <location>
        <begin position="110"/>
        <end position="127"/>
    </location>
</feature>
<reference evidence="2" key="1">
    <citation type="journal article" date="2020" name="Stud. Mycol.">
        <title>101 Dothideomycetes genomes: a test case for predicting lifestyles and emergence of pathogens.</title>
        <authorList>
            <person name="Haridas S."/>
            <person name="Albert R."/>
            <person name="Binder M."/>
            <person name="Bloem J."/>
            <person name="Labutti K."/>
            <person name="Salamov A."/>
            <person name="Andreopoulos B."/>
            <person name="Baker S."/>
            <person name="Barry K."/>
            <person name="Bills G."/>
            <person name="Bluhm B."/>
            <person name="Cannon C."/>
            <person name="Castanera R."/>
            <person name="Culley D."/>
            <person name="Daum C."/>
            <person name="Ezra D."/>
            <person name="Gonzalez J."/>
            <person name="Henrissat B."/>
            <person name="Kuo A."/>
            <person name="Liang C."/>
            <person name="Lipzen A."/>
            <person name="Lutzoni F."/>
            <person name="Magnuson J."/>
            <person name="Mondo S."/>
            <person name="Nolan M."/>
            <person name="Ohm R."/>
            <person name="Pangilinan J."/>
            <person name="Park H.-J."/>
            <person name="Ramirez L."/>
            <person name="Alfaro M."/>
            <person name="Sun H."/>
            <person name="Tritt A."/>
            <person name="Yoshinaga Y."/>
            <person name="Zwiers L.-H."/>
            <person name="Turgeon B."/>
            <person name="Goodwin S."/>
            <person name="Spatafora J."/>
            <person name="Crous P."/>
            <person name="Grigoriev I."/>
        </authorList>
    </citation>
    <scope>NUCLEOTIDE SEQUENCE</scope>
    <source>
        <strain evidence="2">CBS 119925</strain>
    </source>
</reference>
<evidence type="ECO:0000256" key="1">
    <source>
        <dbReference type="SAM" id="Phobius"/>
    </source>
</evidence>
<keyword evidence="1" id="KW-1133">Transmembrane helix</keyword>
<feature type="transmembrane region" description="Helical" evidence="1">
    <location>
        <begin position="21"/>
        <end position="40"/>
    </location>
</feature>
<sequence>MSNPQTPPAPAAFATKALSPTAFMIGFFGWSALTTGVLTLLRPSLTTVHLCLPLEAEPAVVASGLAAIAMGVFYILAAVQENRAFFYLSLCTRGLTTCVMYNVGGRWMQVAVWEGFGVLGTLGAMAWERWGNERWGRKAWEMLGLGVIERLTRVGDERVERIAREVKEQDRRESKE</sequence>
<dbReference type="Proteomes" id="UP000799440">
    <property type="component" value="Unassembled WGS sequence"/>
</dbReference>
<evidence type="ECO:0000313" key="3">
    <source>
        <dbReference type="Proteomes" id="UP000799440"/>
    </source>
</evidence>
<organism evidence="2 3">
    <name type="scientific">Sporormia fimetaria CBS 119925</name>
    <dbReference type="NCBI Taxonomy" id="1340428"/>
    <lineage>
        <taxon>Eukaryota</taxon>
        <taxon>Fungi</taxon>
        <taxon>Dikarya</taxon>
        <taxon>Ascomycota</taxon>
        <taxon>Pezizomycotina</taxon>
        <taxon>Dothideomycetes</taxon>
        <taxon>Pleosporomycetidae</taxon>
        <taxon>Pleosporales</taxon>
        <taxon>Sporormiaceae</taxon>
        <taxon>Sporormia</taxon>
    </lineage>
</organism>
<dbReference type="EMBL" id="MU006588">
    <property type="protein sequence ID" value="KAF2744577.1"/>
    <property type="molecule type" value="Genomic_DNA"/>
</dbReference>
<dbReference type="AlphaFoldDB" id="A0A6A6V5U6"/>
<accession>A0A6A6V5U6</accession>
<feature type="transmembrane region" description="Helical" evidence="1">
    <location>
        <begin position="60"/>
        <end position="77"/>
    </location>
</feature>
<keyword evidence="1" id="KW-0812">Transmembrane</keyword>
<gene>
    <name evidence="2" type="ORF">M011DRAFT_470426</name>
</gene>